<gene>
    <name evidence="3" type="ORF">PHJA_002875100</name>
</gene>
<keyword evidence="1 3" id="KW-0808">Transferase</keyword>
<protein>
    <submittedName>
        <fullName evidence="3">Anthocyanin 5-aromatic acyltransferase</fullName>
    </submittedName>
</protein>
<proteinExistence type="predicted"/>
<dbReference type="EMBL" id="BMAC01001462">
    <property type="protein sequence ID" value="GFQ07310.1"/>
    <property type="molecule type" value="Genomic_DNA"/>
</dbReference>
<sequence length="473" mass="51620">MATKIVEQCQIAPSSGAPTEQLLKVLPMDMVFLCGPCDMKNLFFYKFHCSESRFMDTIVPSLKISLSLTLKHFPPMAGKIVVDNNNSGTPASRYVAGQDSLSLTIAVSYADFVNVTGYHPREAAQFHGFAPDLNDTLTPTSKLSVLAIQLTLFPNQGVCIGVTGNHIIGDGATLSLFMKTWASINKSNGDDSHLLGEECLPFYDRDLVRDGYRHAMECWRYITTLPPLSISFSSTVSLHKRMFQATFVLSEREIQKLKNLVIAANSKKRATIRASSFVVACAHLWTCLAKSAAAAGEEVGDDEPDYFSFTVNCRGRFNPPLPDNYFGNCIAFVTTESSFGKLRGKEGFVAAAEVISAAIQKTVGNGRGTIDASPKLYLDIIERLGEMVGKRMLVVGGSPGLDFYSADFGWGRAIKFEALQGDNDLGVVYLSNSSEYRGGIDIGVSMPRVKMDAFAASFNQGLAEATEKLWCKM</sequence>
<accession>A0A830D7T8</accession>
<evidence type="ECO:0000256" key="2">
    <source>
        <dbReference type="ARBA" id="ARBA00023315"/>
    </source>
</evidence>
<evidence type="ECO:0000313" key="4">
    <source>
        <dbReference type="Proteomes" id="UP000653305"/>
    </source>
</evidence>
<dbReference type="PANTHER" id="PTHR31625">
    <property type="match status" value="1"/>
</dbReference>
<dbReference type="InterPro" id="IPR051504">
    <property type="entry name" value="Plant_metabolite_acyltrans"/>
</dbReference>
<dbReference type="InterPro" id="IPR023213">
    <property type="entry name" value="CAT-like_dom_sf"/>
</dbReference>
<keyword evidence="4" id="KW-1185">Reference proteome</keyword>
<dbReference type="AlphaFoldDB" id="A0A830D7T8"/>
<organism evidence="3 4">
    <name type="scientific">Phtheirospermum japonicum</name>
    <dbReference type="NCBI Taxonomy" id="374723"/>
    <lineage>
        <taxon>Eukaryota</taxon>
        <taxon>Viridiplantae</taxon>
        <taxon>Streptophyta</taxon>
        <taxon>Embryophyta</taxon>
        <taxon>Tracheophyta</taxon>
        <taxon>Spermatophyta</taxon>
        <taxon>Magnoliopsida</taxon>
        <taxon>eudicotyledons</taxon>
        <taxon>Gunneridae</taxon>
        <taxon>Pentapetalae</taxon>
        <taxon>asterids</taxon>
        <taxon>lamiids</taxon>
        <taxon>Lamiales</taxon>
        <taxon>Orobanchaceae</taxon>
        <taxon>Orobanchaceae incertae sedis</taxon>
        <taxon>Phtheirospermum</taxon>
    </lineage>
</organism>
<name>A0A830D7T8_9LAMI</name>
<reference evidence="3" key="1">
    <citation type="submission" date="2020-07" db="EMBL/GenBank/DDBJ databases">
        <title>Ethylene signaling mediates host invasion by parasitic plants.</title>
        <authorList>
            <person name="Yoshida S."/>
        </authorList>
    </citation>
    <scope>NUCLEOTIDE SEQUENCE</scope>
    <source>
        <strain evidence="3">Okayama</strain>
    </source>
</reference>
<dbReference type="Gene3D" id="3.30.559.10">
    <property type="entry name" value="Chloramphenicol acetyltransferase-like domain"/>
    <property type="match status" value="2"/>
</dbReference>
<evidence type="ECO:0000313" key="3">
    <source>
        <dbReference type="EMBL" id="GFQ07310.1"/>
    </source>
</evidence>
<keyword evidence="2 3" id="KW-0012">Acyltransferase</keyword>
<dbReference type="Proteomes" id="UP000653305">
    <property type="component" value="Unassembled WGS sequence"/>
</dbReference>
<evidence type="ECO:0000256" key="1">
    <source>
        <dbReference type="ARBA" id="ARBA00022679"/>
    </source>
</evidence>
<comment type="caution">
    <text evidence="3">The sequence shown here is derived from an EMBL/GenBank/DDBJ whole genome shotgun (WGS) entry which is preliminary data.</text>
</comment>
<dbReference type="Pfam" id="PF02458">
    <property type="entry name" value="Transferase"/>
    <property type="match status" value="1"/>
</dbReference>
<dbReference type="OrthoDB" id="1862401at2759"/>
<dbReference type="GO" id="GO:0016747">
    <property type="term" value="F:acyltransferase activity, transferring groups other than amino-acyl groups"/>
    <property type="evidence" value="ECO:0007669"/>
    <property type="project" value="UniProtKB-ARBA"/>
</dbReference>